<evidence type="ECO:0000256" key="4">
    <source>
        <dbReference type="SAM" id="Coils"/>
    </source>
</evidence>
<feature type="coiled-coil region" evidence="4">
    <location>
        <begin position="128"/>
        <end position="201"/>
    </location>
</feature>
<dbReference type="Gene3D" id="3.30.40.10">
    <property type="entry name" value="Zinc/RING finger domain, C3HC4 (zinc finger)"/>
    <property type="match status" value="1"/>
</dbReference>
<protein>
    <recommendedName>
        <fullName evidence="5">RING-type domain-containing protein</fullName>
    </recommendedName>
</protein>
<reference evidence="6 7" key="1">
    <citation type="submission" date="2024-05" db="EMBL/GenBank/DDBJ databases">
        <authorList>
            <person name="Wallberg A."/>
        </authorList>
    </citation>
    <scope>NUCLEOTIDE SEQUENCE [LARGE SCALE GENOMIC DNA]</scope>
</reference>
<dbReference type="GO" id="GO:0008270">
    <property type="term" value="F:zinc ion binding"/>
    <property type="evidence" value="ECO:0007669"/>
    <property type="project" value="UniProtKB-KW"/>
</dbReference>
<proteinExistence type="predicted"/>
<comment type="caution">
    <text evidence="6">The sequence shown here is derived from an EMBL/GenBank/DDBJ whole genome shotgun (WGS) entry which is preliminary data.</text>
</comment>
<dbReference type="InterPro" id="IPR052667">
    <property type="entry name" value="E3_ubiquitin-ligase_RING"/>
</dbReference>
<keyword evidence="1 3" id="KW-0863">Zinc-finger</keyword>
<dbReference type="Proteomes" id="UP001497623">
    <property type="component" value="Unassembled WGS sequence"/>
</dbReference>
<dbReference type="PROSITE" id="PS50089">
    <property type="entry name" value="ZF_RING_2"/>
    <property type="match status" value="1"/>
</dbReference>
<dbReference type="SUPFAM" id="SSF57850">
    <property type="entry name" value="RING/U-box"/>
    <property type="match status" value="1"/>
</dbReference>
<dbReference type="SMART" id="SM00184">
    <property type="entry name" value="RING"/>
    <property type="match status" value="1"/>
</dbReference>
<dbReference type="AlphaFoldDB" id="A0AAV2QMA2"/>
<gene>
    <name evidence="6" type="ORF">MNOR_LOCUS14769</name>
</gene>
<organism evidence="6 7">
    <name type="scientific">Meganyctiphanes norvegica</name>
    <name type="common">Northern krill</name>
    <name type="synonym">Thysanopoda norvegica</name>
    <dbReference type="NCBI Taxonomy" id="48144"/>
    <lineage>
        <taxon>Eukaryota</taxon>
        <taxon>Metazoa</taxon>
        <taxon>Ecdysozoa</taxon>
        <taxon>Arthropoda</taxon>
        <taxon>Crustacea</taxon>
        <taxon>Multicrustacea</taxon>
        <taxon>Malacostraca</taxon>
        <taxon>Eumalacostraca</taxon>
        <taxon>Eucarida</taxon>
        <taxon>Euphausiacea</taxon>
        <taxon>Euphausiidae</taxon>
        <taxon>Meganyctiphanes</taxon>
    </lineage>
</organism>
<evidence type="ECO:0000256" key="2">
    <source>
        <dbReference type="ARBA" id="ARBA00022833"/>
    </source>
</evidence>
<evidence type="ECO:0000256" key="3">
    <source>
        <dbReference type="PROSITE-ProRule" id="PRU00175"/>
    </source>
</evidence>
<sequence length="464" mass="52791">MDVPGCNVCHEPLDEEEHQPRHLGCGHDACNTCVKALIYNGSFITSGLVCPLCKRFIIADRAEDLPINHGVIQVMRMFKGFTISETKQNKECATKDTREYCHIHKFIVEMRCITCKLWICVECKEFHILDNGCEVQEYNEALKKLKNEHKVQVQSTLPSVRNNLGLLSSKLSDIDSEKKRLEDKIAKLEDLRKNVQKSVEQGTRVIDEMDAVAARIDMATSSKELNECVHNADELHQFAQIWSKKNTDSLLERLKLDQEVYASMDINGTRSYCKLSTEDGNIYLHCFRSKEFYIEKSFKIFPCEQVQAILPEVCELVFLDLAILGEIKGRVTIRLRQDLPGYATNILLLFTGVKGHSLVSLHSQDCHTNRLGFAVRSVANKIKNFQRDENAGSIAVQGSVFACWSGQYINEFCIRVDETSVLHDKNYEMFGQVVNGMDIVKLCRNHSRQSEVRVVDCGSVIKKD</sequence>
<dbReference type="PANTHER" id="PTHR47156">
    <property type="entry name" value="PROTEIN CBG20824"/>
    <property type="match status" value="1"/>
</dbReference>
<dbReference type="InterPro" id="IPR001841">
    <property type="entry name" value="Znf_RING"/>
</dbReference>
<evidence type="ECO:0000313" key="6">
    <source>
        <dbReference type="EMBL" id="CAL4093268.1"/>
    </source>
</evidence>
<keyword evidence="2" id="KW-0862">Zinc</keyword>
<feature type="domain" description="RING-type" evidence="5">
    <location>
        <begin position="6"/>
        <end position="54"/>
    </location>
</feature>
<dbReference type="Gene3D" id="2.40.100.10">
    <property type="entry name" value="Cyclophilin-like"/>
    <property type="match status" value="1"/>
</dbReference>
<accession>A0AAV2QMA2</accession>
<keyword evidence="7" id="KW-1185">Reference proteome</keyword>
<evidence type="ECO:0000256" key="1">
    <source>
        <dbReference type="ARBA" id="ARBA00022771"/>
    </source>
</evidence>
<keyword evidence="4" id="KW-0175">Coiled coil</keyword>
<name>A0AAV2QMA2_MEGNR</name>
<dbReference type="EMBL" id="CAXKWB010008991">
    <property type="protein sequence ID" value="CAL4093268.1"/>
    <property type="molecule type" value="Genomic_DNA"/>
</dbReference>
<dbReference type="PANTHER" id="PTHR47156:SF10">
    <property type="entry name" value="E3 UBIQUITIN-PROTEIN LIGASE TRIM-21-RELATED"/>
    <property type="match status" value="1"/>
</dbReference>
<keyword evidence="1 3" id="KW-0479">Metal-binding</keyword>
<evidence type="ECO:0000313" key="7">
    <source>
        <dbReference type="Proteomes" id="UP001497623"/>
    </source>
</evidence>
<dbReference type="SUPFAM" id="SSF50891">
    <property type="entry name" value="Cyclophilin-like"/>
    <property type="match status" value="1"/>
</dbReference>
<dbReference type="InterPro" id="IPR029000">
    <property type="entry name" value="Cyclophilin-like_dom_sf"/>
</dbReference>
<dbReference type="InterPro" id="IPR013083">
    <property type="entry name" value="Znf_RING/FYVE/PHD"/>
</dbReference>
<evidence type="ECO:0000259" key="5">
    <source>
        <dbReference type="PROSITE" id="PS50089"/>
    </source>
</evidence>